<reference evidence="2" key="1">
    <citation type="submission" date="2020-06" db="EMBL/GenBank/DDBJ databases">
        <title>Insight into the genomes of haloalkaliphilic bacilli from Kenyan soda lakes.</title>
        <authorList>
            <person name="Mwirichia R."/>
            <person name="Villamizar G.C."/>
            <person name="Poehlein A."/>
            <person name="Mugweru J."/>
            <person name="Kipnyargis A."/>
            <person name="Kiplimo D."/>
            <person name="Orwa P."/>
            <person name="Daniel R."/>
        </authorList>
    </citation>
    <scope>NUCLEOTIDE SEQUENCE</scope>
    <source>
        <strain evidence="2">B1096_S55</strain>
    </source>
</reference>
<dbReference type="EMBL" id="JABXYM010000001">
    <property type="protein sequence ID" value="MCR6095109.1"/>
    <property type="molecule type" value="Genomic_DNA"/>
</dbReference>
<feature type="transmembrane region" description="Helical" evidence="1">
    <location>
        <begin position="79"/>
        <end position="102"/>
    </location>
</feature>
<proteinExistence type="predicted"/>
<organism evidence="2 3">
    <name type="scientific">Salipaludibacillus agaradhaerens</name>
    <name type="common">Bacillus agaradhaerens</name>
    <dbReference type="NCBI Taxonomy" id="76935"/>
    <lineage>
        <taxon>Bacteria</taxon>
        <taxon>Bacillati</taxon>
        <taxon>Bacillota</taxon>
        <taxon>Bacilli</taxon>
        <taxon>Bacillales</taxon>
        <taxon>Bacillaceae</taxon>
    </lineage>
</organism>
<keyword evidence="1" id="KW-0812">Transmembrane</keyword>
<dbReference type="Proteomes" id="UP001057753">
    <property type="component" value="Unassembled WGS sequence"/>
</dbReference>
<gene>
    <name evidence="2" type="ORF">HXA33_00920</name>
</gene>
<feature type="transmembrane region" description="Helical" evidence="1">
    <location>
        <begin position="184"/>
        <end position="206"/>
    </location>
</feature>
<evidence type="ECO:0000256" key="1">
    <source>
        <dbReference type="SAM" id="Phobius"/>
    </source>
</evidence>
<feature type="transmembrane region" description="Helical" evidence="1">
    <location>
        <begin position="142"/>
        <end position="164"/>
    </location>
</feature>
<feature type="transmembrane region" description="Helical" evidence="1">
    <location>
        <begin position="41"/>
        <end position="58"/>
    </location>
</feature>
<feature type="transmembrane region" description="Helical" evidence="1">
    <location>
        <begin position="114"/>
        <end position="135"/>
    </location>
</feature>
<name>A0A9Q4AYN9_SALAG</name>
<keyword evidence="3" id="KW-1185">Reference proteome</keyword>
<keyword evidence="1" id="KW-1133">Transmembrane helix</keyword>
<protein>
    <submittedName>
        <fullName evidence="2">Uncharacterized protein</fullName>
    </submittedName>
</protein>
<feature type="transmembrane region" description="Helical" evidence="1">
    <location>
        <begin position="9"/>
        <end position="29"/>
    </location>
</feature>
<evidence type="ECO:0000313" key="3">
    <source>
        <dbReference type="Proteomes" id="UP001057753"/>
    </source>
</evidence>
<evidence type="ECO:0000313" key="2">
    <source>
        <dbReference type="EMBL" id="MCR6095109.1"/>
    </source>
</evidence>
<accession>A0A9Q4AYN9</accession>
<dbReference type="AlphaFoldDB" id="A0A9Q4AYN9"/>
<sequence length="211" mass="25045">MAIKKIKYSILLSSIYLLIVSTMVNYGLINGFDFLSDSKPVVFAFYITYFIYISIFIIDSMPSMLIVRFNRYKNLFWWLLKRFISLNVIYTVTYIIITFIFLVLNENIISVYEILKFFILMQFSLLVINMVMIVFQIKYNETIAILSGVTLFLVSSLTVSFDGYANPYSIIYMYLFPIFSTGDFLRLLFTCLAYLIFIFLLFKFFIKMMRR</sequence>
<keyword evidence="1" id="KW-0472">Membrane</keyword>
<comment type="caution">
    <text evidence="2">The sequence shown here is derived from an EMBL/GenBank/DDBJ whole genome shotgun (WGS) entry which is preliminary data.</text>
</comment>
<dbReference type="RefSeq" id="WP_257819774.1">
    <property type="nucleotide sequence ID" value="NZ_JABXYM010000001.1"/>
</dbReference>